<comment type="similarity">
    <text evidence="1">Belongs to the short-chain dehydrogenases/reductases (SDR) family.</text>
</comment>
<dbReference type="AlphaFoldDB" id="A0A916X593"/>
<protein>
    <submittedName>
        <fullName evidence="5">Short-chain dehydrogenase/reductase</fullName>
    </submittedName>
</protein>
<reference evidence="5" key="1">
    <citation type="journal article" date="2014" name="Int. J. Syst. Evol. Microbiol.">
        <title>Complete genome sequence of Corynebacterium casei LMG S-19264T (=DSM 44701T), isolated from a smear-ripened cheese.</title>
        <authorList>
            <consortium name="US DOE Joint Genome Institute (JGI-PGF)"/>
            <person name="Walter F."/>
            <person name="Albersmeier A."/>
            <person name="Kalinowski J."/>
            <person name="Ruckert C."/>
        </authorList>
    </citation>
    <scope>NUCLEOTIDE SEQUENCE</scope>
    <source>
        <strain evidence="5">CGMCC 1.15095</strain>
    </source>
</reference>
<dbReference type="PANTHER" id="PTHR24321:SF8">
    <property type="entry name" value="ESTRADIOL 17-BETA-DEHYDROGENASE 8-RELATED"/>
    <property type="match status" value="1"/>
</dbReference>
<accession>A0A916X593</accession>
<evidence type="ECO:0000256" key="1">
    <source>
        <dbReference type="ARBA" id="ARBA00006484"/>
    </source>
</evidence>
<dbReference type="RefSeq" id="WP_188772053.1">
    <property type="nucleotide sequence ID" value="NZ_BMHK01000018.1"/>
</dbReference>
<dbReference type="InterPro" id="IPR057326">
    <property type="entry name" value="KR_dom"/>
</dbReference>
<keyword evidence="2" id="KW-0560">Oxidoreductase</keyword>
<dbReference type="CDD" id="cd05233">
    <property type="entry name" value="SDR_c"/>
    <property type="match status" value="1"/>
</dbReference>
<name>A0A916X593_9SPHN</name>
<feature type="domain" description="Ketoreductase" evidence="4">
    <location>
        <begin position="7"/>
        <end position="200"/>
    </location>
</feature>
<dbReference type="PRINTS" id="PR00080">
    <property type="entry name" value="SDRFAMILY"/>
</dbReference>
<dbReference type="SUPFAM" id="SSF51735">
    <property type="entry name" value="NAD(P)-binding Rossmann-fold domains"/>
    <property type="match status" value="1"/>
</dbReference>
<dbReference type="Pfam" id="PF13561">
    <property type="entry name" value="adh_short_C2"/>
    <property type="match status" value="1"/>
</dbReference>
<dbReference type="EMBL" id="BMHK01000018">
    <property type="protein sequence ID" value="GGC06782.1"/>
    <property type="molecule type" value="Genomic_DNA"/>
</dbReference>
<evidence type="ECO:0000313" key="6">
    <source>
        <dbReference type="Proteomes" id="UP000608154"/>
    </source>
</evidence>
<evidence type="ECO:0000259" key="4">
    <source>
        <dbReference type="SMART" id="SM00822"/>
    </source>
</evidence>
<dbReference type="InterPro" id="IPR020904">
    <property type="entry name" value="Sc_DH/Rdtase_CS"/>
</dbReference>
<dbReference type="GO" id="GO:0016491">
    <property type="term" value="F:oxidoreductase activity"/>
    <property type="evidence" value="ECO:0007669"/>
    <property type="project" value="UniProtKB-KW"/>
</dbReference>
<dbReference type="PANTHER" id="PTHR24321">
    <property type="entry name" value="DEHYDROGENASES, SHORT CHAIN"/>
    <property type="match status" value="1"/>
</dbReference>
<organism evidence="5 6">
    <name type="scientific">Novosphingobium endophyticum</name>
    <dbReference type="NCBI Taxonomy" id="1955250"/>
    <lineage>
        <taxon>Bacteria</taxon>
        <taxon>Pseudomonadati</taxon>
        <taxon>Pseudomonadota</taxon>
        <taxon>Alphaproteobacteria</taxon>
        <taxon>Sphingomonadales</taxon>
        <taxon>Sphingomonadaceae</taxon>
        <taxon>Novosphingobium</taxon>
    </lineage>
</organism>
<dbReference type="InterPro" id="IPR036291">
    <property type="entry name" value="NAD(P)-bd_dom_sf"/>
</dbReference>
<keyword evidence="6" id="KW-1185">Reference proteome</keyword>
<dbReference type="PRINTS" id="PR00081">
    <property type="entry name" value="GDHRDH"/>
</dbReference>
<dbReference type="FunFam" id="3.40.50.720:FF:000084">
    <property type="entry name" value="Short-chain dehydrogenase reductase"/>
    <property type="match status" value="1"/>
</dbReference>
<dbReference type="PROSITE" id="PS00061">
    <property type="entry name" value="ADH_SHORT"/>
    <property type="match status" value="1"/>
</dbReference>
<sequence length="261" mass="27126">MDWLAGKVVIVTGIGPGFGRVLAEEAARLGARVVMVSRSREIMDEVAALIRANGGEAIAVRADITLTEDCERVVADGLAAFGRIDGLVNSAYKPGDIKPVNELDLDELAAAFNVTVIGTLRMIRAVTPVMEAQGGGAIVNVGSQVARKIVPNQGGYAATKAAISALTRQLASELGPRNIRVNTPAFGWTISPPARAWLEQREAEGGETVEAAIAQIASGIALGRVPGEVECAHAALAMVSDIMRVVTGATLDVNGGEYMAL</sequence>
<keyword evidence="3" id="KW-0520">NAD</keyword>
<evidence type="ECO:0000313" key="5">
    <source>
        <dbReference type="EMBL" id="GGC06782.1"/>
    </source>
</evidence>
<evidence type="ECO:0000256" key="3">
    <source>
        <dbReference type="ARBA" id="ARBA00023027"/>
    </source>
</evidence>
<evidence type="ECO:0000256" key="2">
    <source>
        <dbReference type="ARBA" id="ARBA00023002"/>
    </source>
</evidence>
<gene>
    <name evidence="5" type="ORF">GCM10011494_26800</name>
</gene>
<comment type="caution">
    <text evidence="5">The sequence shown here is derived from an EMBL/GenBank/DDBJ whole genome shotgun (WGS) entry which is preliminary data.</text>
</comment>
<dbReference type="InterPro" id="IPR002347">
    <property type="entry name" value="SDR_fam"/>
</dbReference>
<reference evidence="5" key="2">
    <citation type="submission" date="2020-09" db="EMBL/GenBank/DDBJ databases">
        <authorList>
            <person name="Sun Q."/>
            <person name="Zhou Y."/>
        </authorList>
    </citation>
    <scope>NUCLEOTIDE SEQUENCE</scope>
    <source>
        <strain evidence="5">CGMCC 1.15095</strain>
    </source>
</reference>
<dbReference type="Gene3D" id="3.40.50.720">
    <property type="entry name" value="NAD(P)-binding Rossmann-like Domain"/>
    <property type="match status" value="1"/>
</dbReference>
<dbReference type="NCBIfam" id="NF005909">
    <property type="entry name" value="PRK07890.1"/>
    <property type="match status" value="1"/>
</dbReference>
<dbReference type="SMART" id="SM00822">
    <property type="entry name" value="PKS_KR"/>
    <property type="match status" value="1"/>
</dbReference>
<proteinExistence type="inferred from homology"/>
<dbReference type="Proteomes" id="UP000608154">
    <property type="component" value="Unassembled WGS sequence"/>
</dbReference>